<gene>
    <name evidence="1" type="ORF">PRZ48_011122</name>
</gene>
<evidence type="ECO:0000313" key="2">
    <source>
        <dbReference type="Proteomes" id="UP001305779"/>
    </source>
</evidence>
<sequence length="251" mass="28164">MAAAAQVLDTVELLEMIILELPIRDVFTDQRVSRHWRSTIVESVKLQQALFLKPSTLVESEITSKMVTFSLDSSCVDILAAPGRKTVFPSVLLIRAYRGLFSNIKEIAGDSAMGNPEASWRKMLICQPPMERMAFLTSYGDTAPGLRKDEDLDLPGVETMFGAKLCTCDLQRIVILEAKPHIGILTFAQSIPEYMRQYDLALRKGLGLTLAGGGEKELDYARSCFVVDDADEYLRRVDRARQRNTLFDEHD</sequence>
<name>A0ABR0EAV4_ZASCE</name>
<keyword evidence="2" id="KW-1185">Reference proteome</keyword>
<evidence type="ECO:0000313" key="1">
    <source>
        <dbReference type="EMBL" id="KAK4498464.1"/>
    </source>
</evidence>
<dbReference type="SUPFAM" id="SSF81383">
    <property type="entry name" value="F-box domain"/>
    <property type="match status" value="1"/>
</dbReference>
<evidence type="ECO:0008006" key="3">
    <source>
        <dbReference type="Google" id="ProtNLM"/>
    </source>
</evidence>
<dbReference type="Proteomes" id="UP001305779">
    <property type="component" value="Unassembled WGS sequence"/>
</dbReference>
<dbReference type="EMBL" id="JAXOVC010000008">
    <property type="protein sequence ID" value="KAK4498464.1"/>
    <property type="molecule type" value="Genomic_DNA"/>
</dbReference>
<organism evidence="1 2">
    <name type="scientific">Zasmidium cellare</name>
    <name type="common">Wine cellar mold</name>
    <name type="synonym">Racodium cellare</name>
    <dbReference type="NCBI Taxonomy" id="395010"/>
    <lineage>
        <taxon>Eukaryota</taxon>
        <taxon>Fungi</taxon>
        <taxon>Dikarya</taxon>
        <taxon>Ascomycota</taxon>
        <taxon>Pezizomycotina</taxon>
        <taxon>Dothideomycetes</taxon>
        <taxon>Dothideomycetidae</taxon>
        <taxon>Mycosphaerellales</taxon>
        <taxon>Mycosphaerellaceae</taxon>
        <taxon>Zasmidium</taxon>
    </lineage>
</organism>
<proteinExistence type="predicted"/>
<dbReference type="InterPro" id="IPR036047">
    <property type="entry name" value="F-box-like_dom_sf"/>
</dbReference>
<reference evidence="1 2" key="1">
    <citation type="journal article" date="2023" name="G3 (Bethesda)">
        <title>A chromosome-level genome assembly of Zasmidium syzygii isolated from banana leaves.</title>
        <authorList>
            <person name="van Westerhoven A.C."/>
            <person name="Mehrabi R."/>
            <person name="Talebi R."/>
            <person name="Steentjes M.B.F."/>
            <person name="Corcolon B."/>
            <person name="Chong P.A."/>
            <person name="Kema G.H.J."/>
            <person name="Seidl M.F."/>
        </authorList>
    </citation>
    <scope>NUCLEOTIDE SEQUENCE [LARGE SCALE GENOMIC DNA]</scope>
    <source>
        <strain evidence="1 2">P124</strain>
    </source>
</reference>
<comment type="caution">
    <text evidence="1">The sequence shown here is derived from an EMBL/GenBank/DDBJ whole genome shotgun (WGS) entry which is preliminary data.</text>
</comment>
<accession>A0ABR0EAV4</accession>
<protein>
    <recommendedName>
        <fullName evidence="3">F-box domain-containing protein</fullName>
    </recommendedName>
</protein>